<dbReference type="PANTHER" id="PTHR15741">
    <property type="entry name" value="BASIC HELIX-LOOP-HELIX ZIP TRANSCRIPTION FACTOR"/>
    <property type="match status" value="1"/>
</dbReference>
<feature type="compositionally biased region" description="Gly residues" evidence="6">
    <location>
        <begin position="24"/>
        <end position="41"/>
    </location>
</feature>
<evidence type="ECO:0000256" key="1">
    <source>
        <dbReference type="ARBA" id="ARBA00004123"/>
    </source>
</evidence>
<dbReference type="EMBL" id="JAZGSY010000223">
    <property type="protein sequence ID" value="KAL1838310.1"/>
    <property type="molecule type" value="Genomic_DNA"/>
</dbReference>
<dbReference type="SUPFAM" id="SSF47459">
    <property type="entry name" value="HLH, helix-loop-helix DNA-binding domain"/>
    <property type="match status" value="1"/>
</dbReference>
<keyword evidence="2" id="KW-0805">Transcription regulation</keyword>
<evidence type="ECO:0000256" key="5">
    <source>
        <dbReference type="ARBA" id="ARBA00023242"/>
    </source>
</evidence>
<dbReference type="PANTHER" id="PTHR15741:SF39">
    <property type="entry name" value="BHLH TRANSCRIPTION FACTOR (EUROFUNG)"/>
    <property type="match status" value="1"/>
</dbReference>
<proteinExistence type="predicted"/>
<feature type="region of interest" description="Disordered" evidence="6">
    <location>
        <begin position="134"/>
        <end position="195"/>
    </location>
</feature>
<dbReference type="Proteomes" id="UP001583172">
    <property type="component" value="Unassembled WGS sequence"/>
</dbReference>
<keyword evidence="3" id="KW-0238">DNA-binding</keyword>
<comment type="subcellular location">
    <subcellularLocation>
        <location evidence="1">Nucleus</location>
    </subcellularLocation>
</comment>
<protein>
    <recommendedName>
        <fullName evidence="7">BHLH domain-containing protein</fullName>
    </recommendedName>
</protein>
<dbReference type="InterPro" id="IPR057072">
    <property type="entry name" value="bHLH_INO4"/>
</dbReference>
<dbReference type="SMART" id="SM00353">
    <property type="entry name" value="HLH"/>
    <property type="match status" value="1"/>
</dbReference>
<feature type="compositionally biased region" description="Acidic residues" evidence="6">
    <location>
        <begin position="142"/>
        <end position="151"/>
    </location>
</feature>
<dbReference type="Pfam" id="PF23181">
    <property type="entry name" value="bHLH_INO4"/>
    <property type="match status" value="1"/>
</dbReference>
<evidence type="ECO:0000256" key="6">
    <source>
        <dbReference type="SAM" id="MobiDB-lite"/>
    </source>
</evidence>
<dbReference type="InterPro" id="IPR011598">
    <property type="entry name" value="bHLH_dom"/>
</dbReference>
<evidence type="ECO:0000259" key="7">
    <source>
        <dbReference type="PROSITE" id="PS50888"/>
    </source>
</evidence>
<organism evidence="8 9">
    <name type="scientific">Humicola insolens</name>
    <name type="common">Soft-rot fungus</name>
    <dbReference type="NCBI Taxonomy" id="85995"/>
    <lineage>
        <taxon>Eukaryota</taxon>
        <taxon>Fungi</taxon>
        <taxon>Dikarya</taxon>
        <taxon>Ascomycota</taxon>
        <taxon>Pezizomycotina</taxon>
        <taxon>Sordariomycetes</taxon>
        <taxon>Sordariomycetidae</taxon>
        <taxon>Sordariales</taxon>
        <taxon>Chaetomiaceae</taxon>
        <taxon>Mycothermus</taxon>
    </lineage>
</organism>
<evidence type="ECO:0000256" key="2">
    <source>
        <dbReference type="ARBA" id="ARBA00023015"/>
    </source>
</evidence>
<sequence length="195" mass="20848">MTTHAPSITPDRTDMTARSSGSPSGEGGGGGSGGGRGGGGGSEERERPRLTDLEKKANHIASEQKRRQAIREGFDRLSEIVPGLQGQARSEGIVLHATLLHLRKLLKERRRMIEILEENGVAVDAELKKPLEMLPPGWLDQEFQEESESEESSSSSSSTGESDSDAEDGEGEGDDDGDSRERRGSSGGNDFRNGS</sequence>
<dbReference type="InterPro" id="IPR052207">
    <property type="entry name" value="Max-like/E-box_TFs"/>
</dbReference>
<reference evidence="8 9" key="1">
    <citation type="journal article" date="2024" name="Commun. Biol.">
        <title>Comparative genomic analysis of thermophilic fungi reveals convergent evolutionary adaptations and gene losses.</title>
        <authorList>
            <person name="Steindorff A.S."/>
            <person name="Aguilar-Pontes M.V."/>
            <person name="Robinson A.J."/>
            <person name="Andreopoulos B."/>
            <person name="LaButti K."/>
            <person name="Kuo A."/>
            <person name="Mondo S."/>
            <person name="Riley R."/>
            <person name="Otillar R."/>
            <person name="Haridas S."/>
            <person name="Lipzen A."/>
            <person name="Grimwood J."/>
            <person name="Schmutz J."/>
            <person name="Clum A."/>
            <person name="Reid I.D."/>
            <person name="Moisan M.C."/>
            <person name="Butler G."/>
            <person name="Nguyen T.T.M."/>
            <person name="Dewar K."/>
            <person name="Conant G."/>
            <person name="Drula E."/>
            <person name="Henrissat B."/>
            <person name="Hansel C."/>
            <person name="Singer S."/>
            <person name="Hutchinson M.I."/>
            <person name="de Vries R.P."/>
            <person name="Natvig D.O."/>
            <person name="Powell A.J."/>
            <person name="Tsang A."/>
            <person name="Grigoriev I.V."/>
        </authorList>
    </citation>
    <scope>NUCLEOTIDE SEQUENCE [LARGE SCALE GENOMIC DNA]</scope>
    <source>
        <strain evidence="8 9">CBS 620.91</strain>
    </source>
</reference>
<evidence type="ECO:0000256" key="4">
    <source>
        <dbReference type="ARBA" id="ARBA00023163"/>
    </source>
</evidence>
<keyword evidence="9" id="KW-1185">Reference proteome</keyword>
<feature type="compositionally biased region" description="Basic and acidic residues" evidence="6">
    <location>
        <begin position="42"/>
        <end position="67"/>
    </location>
</feature>
<gene>
    <name evidence="8" type="ORF">VTJ49DRAFT_2822</name>
</gene>
<dbReference type="PROSITE" id="PS50888">
    <property type="entry name" value="BHLH"/>
    <property type="match status" value="1"/>
</dbReference>
<evidence type="ECO:0000256" key="3">
    <source>
        <dbReference type="ARBA" id="ARBA00023125"/>
    </source>
</evidence>
<feature type="region of interest" description="Disordered" evidence="6">
    <location>
        <begin position="1"/>
        <end position="67"/>
    </location>
</feature>
<name>A0ABR3V972_HUMIN</name>
<comment type="caution">
    <text evidence="8">The sequence shown here is derived from an EMBL/GenBank/DDBJ whole genome shotgun (WGS) entry which is preliminary data.</text>
</comment>
<keyword evidence="5" id="KW-0539">Nucleus</keyword>
<evidence type="ECO:0000313" key="9">
    <source>
        <dbReference type="Proteomes" id="UP001583172"/>
    </source>
</evidence>
<evidence type="ECO:0000313" key="8">
    <source>
        <dbReference type="EMBL" id="KAL1838310.1"/>
    </source>
</evidence>
<dbReference type="InterPro" id="IPR036638">
    <property type="entry name" value="HLH_DNA-bd_sf"/>
</dbReference>
<dbReference type="Gene3D" id="4.10.280.10">
    <property type="entry name" value="Helix-loop-helix DNA-binding domain"/>
    <property type="match status" value="1"/>
</dbReference>
<accession>A0ABR3V972</accession>
<feature type="compositionally biased region" description="Acidic residues" evidence="6">
    <location>
        <begin position="162"/>
        <end position="178"/>
    </location>
</feature>
<feature type="domain" description="BHLH" evidence="7">
    <location>
        <begin position="54"/>
        <end position="105"/>
    </location>
</feature>
<keyword evidence="4" id="KW-0804">Transcription</keyword>
<feature type="compositionally biased region" description="Low complexity" evidence="6">
    <location>
        <begin position="152"/>
        <end position="161"/>
    </location>
</feature>